<proteinExistence type="predicted"/>
<evidence type="ECO:0000313" key="2">
    <source>
        <dbReference type="EMBL" id="CAL1530542.1"/>
    </source>
</evidence>
<reference evidence="2 3" key="1">
    <citation type="submission" date="2024-04" db="EMBL/GenBank/DDBJ databases">
        <authorList>
            <consortium name="Genoscope - CEA"/>
            <person name="William W."/>
        </authorList>
    </citation>
    <scope>NUCLEOTIDE SEQUENCE [LARGE SCALE GENOMIC DNA]</scope>
</reference>
<name>A0AAV2H9X2_LYMST</name>
<evidence type="ECO:0000256" key="1">
    <source>
        <dbReference type="SAM" id="MobiDB-lite"/>
    </source>
</evidence>
<sequence>MENNNKNNKVSDEKPNGLNNQDKVLGQNFSLDESLTALLASTLIASEPDDINDIEEIAGEYSVLNNTIDELNSYLDRWDQRHDLLRAQIKEVLKENQEEERVKSEESGHENSVVTKSKKDDSSSSEKCCGGKQDSE</sequence>
<dbReference type="EMBL" id="CAXITT010000071">
    <property type="protein sequence ID" value="CAL1530542.1"/>
    <property type="molecule type" value="Genomic_DNA"/>
</dbReference>
<comment type="caution">
    <text evidence="2">The sequence shown here is derived from an EMBL/GenBank/DDBJ whole genome shotgun (WGS) entry which is preliminary data.</text>
</comment>
<evidence type="ECO:0000313" key="3">
    <source>
        <dbReference type="Proteomes" id="UP001497497"/>
    </source>
</evidence>
<feature type="region of interest" description="Disordered" evidence="1">
    <location>
        <begin position="1"/>
        <end position="25"/>
    </location>
</feature>
<keyword evidence="3" id="KW-1185">Reference proteome</keyword>
<protein>
    <submittedName>
        <fullName evidence="2">Uncharacterized protein</fullName>
    </submittedName>
</protein>
<feature type="compositionally biased region" description="Basic and acidic residues" evidence="1">
    <location>
        <begin position="95"/>
        <end position="109"/>
    </location>
</feature>
<feature type="compositionally biased region" description="Low complexity" evidence="1">
    <location>
        <begin position="125"/>
        <end position="136"/>
    </location>
</feature>
<dbReference type="Pfam" id="PF03670">
    <property type="entry name" value="UPF0184"/>
    <property type="match status" value="1"/>
</dbReference>
<organism evidence="2 3">
    <name type="scientific">Lymnaea stagnalis</name>
    <name type="common">Great pond snail</name>
    <name type="synonym">Helix stagnalis</name>
    <dbReference type="NCBI Taxonomy" id="6523"/>
    <lineage>
        <taxon>Eukaryota</taxon>
        <taxon>Metazoa</taxon>
        <taxon>Spiralia</taxon>
        <taxon>Lophotrochozoa</taxon>
        <taxon>Mollusca</taxon>
        <taxon>Gastropoda</taxon>
        <taxon>Heterobranchia</taxon>
        <taxon>Euthyneura</taxon>
        <taxon>Panpulmonata</taxon>
        <taxon>Hygrophila</taxon>
        <taxon>Lymnaeoidea</taxon>
        <taxon>Lymnaeidae</taxon>
        <taxon>Lymnaea</taxon>
    </lineage>
</organism>
<dbReference type="AlphaFoldDB" id="A0AAV2H9X2"/>
<dbReference type="Proteomes" id="UP001497497">
    <property type="component" value="Unassembled WGS sequence"/>
</dbReference>
<accession>A0AAV2H9X2</accession>
<feature type="region of interest" description="Disordered" evidence="1">
    <location>
        <begin position="95"/>
        <end position="136"/>
    </location>
</feature>
<gene>
    <name evidence="2" type="ORF">GSLYS_00004667001</name>
</gene>